<dbReference type="Pfam" id="PF02223">
    <property type="entry name" value="Thymidylate_kin"/>
    <property type="match status" value="1"/>
</dbReference>
<dbReference type="InterPro" id="IPR039430">
    <property type="entry name" value="Thymidylate_kin-like_dom"/>
</dbReference>
<evidence type="ECO:0000256" key="6">
    <source>
        <dbReference type="ARBA" id="ARBA00022741"/>
    </source>
</evidence>
<feature type="binding site" evidence="10">
    <location>
        <begin position="11"/>
        <end position="18"/>
    </location>
    <ligand>
        <name>ATP</name>
        <dbReference type="ChEBI" id="CHEBI:30616"/>
    </ligand>
</feature>
<evidence type="ECO:0000256" key="2">
    <source>
        <dbReference type="ARBA" id="ARBA00012980"/>
    </source>
</evidence>
<keyword evidence="13" id="KW-1185">Reference proteome</keyword>
<sequence>MVTGHFISIEGGDGAGKTTQITLLADYIASTGREVVVTREPGGTPLGQQIRQALLHGEDLSARTEALLYSADRAHHAATVIRPALDRGATVITDRFIDSSVAYQGAARALGVDEIRELNNWAVNGLKPELTILLDLDPVIGAARVGTEKDRLESAGDAFHQRVRQTFLSMADAEPERFTVIDASGQIAAIAAEIRAAYERL</sequence>
<comment type="function">
    <text evidence="10">Phosphorylation of dTMP to form dTDP in both de novo and salvage pathways of dTTP synthesis.</text>
</comment>
<dbReference type="CDD" id="cd01672">
    <property type="entry name" value="TMPK"/>
    <property type="match status" value="1"/>
</dbReference>
<evidence type="ECO:0000256" key="4">
    <source>
        <dbReference type="ARBA" id="ARBA00022679"/>
    </source>
</evidence>
<keyword evidence="5 10" id="KW-0545">Nucleotide biosynthesis</keyword>
<reference evidence="13" key="1">
    <citation type="submission" date="2021-02" db="EMBL/GenBank/DDBJ databases">
        <title>Leucobacter sp. CX169.</title>
        <authorList>
            <person name="Cheng Y."/>
        </authorList>
    </citation>
    <scope>NUCLEOTIDE SEQUENCE [LARGE SCALE GENOMIC DNA]</scope>
    <source>
        <strain evidence="13">JY899</strain>
    </source>
</reference>
<evidence type="ECO:0000259" key="11">
    <source>
        <dbReference type="Pfam" id="PF02223"/>
    </source>
</evidence>
<dbReference type="InterPro" id="IPR027417">
    <property type="entry name" value="P-loop_NTPase"/>
</dbReference>
<gene>
    <name evidence="10" type="primary">tmk</name>
    <name evidence="12" type="ORF">JVW63_01140</name>
</gene>
<evidence type="ECO:0000256" key="5">
    <source>
        <dbReference type="ARBA" id="ARBA00022727"/>
    </source>
</evidence>
<protein>
    <recommendedName>
        <fullName evidence="3 10">Thymidylate kinase</fullName>
        <ecNumber evidence="2 10">2.7.4.9</ecNumber>
    </recommendedName>
    <alternativeName>
        <fullName evidence="10">dTMP kinase</fullName>
    </alternativeName>
</protein>
<organism evidence="12 13">
    <name type="scientific">Flaviflexus equikiangi</name>
    <dbReference type="NCBI Taxonomy" id="2758573"/>
    <lineage>
        <taxon>Bacteria</taxon>
        <taxon>Bacillati</taxon>
        <taxon>Actinomycetota</taxon>
        <taxon>Actinomycetes</taxon>
        <taxon>Actinomycetales</taxon>
        <taxon>Actinomycetaceae</taxon>
        <taxon>Flaviflexus</taxon>
    </lineage>
</organism>
<evidence type="ECO:0000256" key="8">
    <source>
        <dbReference type="ARBA" id="ARBA00022840"/>
    </source>
</evidence>
<evidence type="ECO:0000256" key="1">
    <source>
        <dbReference type="ARBA" id="ARBA00009776"/>
    </source>
</evidence>
<dbReference type="PANTHER" id="PTHR10344:SF4">
    <property type="entry name" value="UMP-CMP KINASE 2, MITOCHONDRIAL"/>
    <property type="match status" value="1"/>
</dbReference>
<evidence type="ECO:0000256" key="9">
    <source>
        <dbReference type="ARBA" id="ARBA00048743"/>
    </source>
</evidence>
<accession>A0ABS2TEX3</accession>
<proteinExistence type="inferred from homology"/>
<evidence type="ECO:0000256" key="10">
    <source>
        <dbReference type="HAMAP-Rule" id="MF_00165"/>
    </source>
</evidence>
<dbReference type="InterPro" id="IPR018094">
    <property type="entry name" value="Thymidylate_kinase"/>
</dbReference>
<dbReference type="GO" id="GO:0004798">
    <property type="term" value="F:dTMP kinase activity"/>
    <property type="evidence" value="ECO:0007669"/>
    <property type="project" value="UniProtKB-EC"/>
</dbReference>
<feature type="domain" description="Thymidylate kinase-like" evidence="11">
    <location>
        <begin position="9"/>
        <end position="194"/>
    </location>
</feature>
<dbReference type="Gene3D" id="3.40.50.300">
    <property type="entry name" value="P-loop containing nucleotide triphosphate hydrolases"/>
    <property type="match status" value="1"/>
</dbReference>
<dbReference type="Proteomes" id="UP000705983">
    <property type="component" value="Unassembled WGS sequence"/>
</dbReference>
<keyword evidence="6 10" id="KW-0547">Nucleotide-binding</keyword>
<evidence type="ECO:0000313" key="12">
    <source>
        <dbReference type="EMBL" id="MBM9432317.1"/>
    </source>
</evidence>
<dbReference type="PANTHER" id="PTHR10344">
    <property type="entry name" value="THYMIDYLATE KINASE"/>
    <property type="match status" value="1"/>
</dbReference>
<evidence type="ECO:0000256" key="7">
    <source>
        <dbReference type="ARBA" id="ARBA00022777"/>
    </source>
</evidence>
<dbReference type="InterPro" id="IPR018095">
    <property type="entry name" value="Thymidylate_kin_CS"/>
</dbReference>
<evidence type="ECO:0000313" key="13">
    <source>
        <dbReference type="Proteomes" id="UP000705983"/>
    </source>
</evidence>
<comment type="catalytic activity">
    <reaction evidence="9 10">
        <text>dTMP + ATP = dTDP + ADP</text>
        <dbReference type="Rhea" id="RHEA:13517"/>
        <dbReference type="ChEBI" id="CHEBI:30616"/>
        <dbReference type="ChEBI" id="CHEBI:58369"/>
        <dbReference type="ChEBI" id="CHEBI:63528"/>
        <dbReference type="ChEBI" id="CHEBI:456216"/>
        <dbReference type="EC" id="2.7.4.9"/>
    </reaction>
</comment>
<dbReference type="PROSITE" id="PS01331">
    <property type="entry name" value="THYMIDYLATE_KINASE"/>
    <property type="match status" value="1"/>
</dbReference>
<keyword evidence="7 10" id="KW-0418">Kinase</keyword>
<dbReference type="SUPFAM" id="SSF52540">
    <property type="entry name" value="P-loop containing nucleoside triphosphate hydrolases"/>
    <property type="match status" value="1"/>
</dbReference>
<dbReference type="NCBIfam" id="TIGR00041">
    <property type="entry name" value="DTMP_kinase"/>
    <property type="match status" value="1"/>
</dbReference>
<keyword evidence="8 10" id="KW-0067">ATP-binding</keyword>
<dbReference type="EC" id="2.7.4.9" evidence="2 10"/>
<dbReference type="HAMAP" id="MF_00165">
    <property type="entry name" value="Thymidylate_kinase"/>
    <property type="match status" value="1"/>
</dbReference>
<dbReference type="EMBL" id="JAFFJS010000001">
    <property type="protein sequence ID" value="MBM9432317.1"/>
    <property type="molecule type" value="Genomic_DNA"/>
</dbReference>
<comment type="similarity">
    <text evidence="1 10">Belongs to the thymidylate kinase family.</text>
</comment>
<evidence type="ECO:0000256" key="3">
    <source>
        <dbReference type="ARBA" id="ARBA00017144"/>
    </source>
</evidence>
<name>A0ABS2TEX3_9ACTO</name>
<keyword evidence="4 10" id="KW-0808">Transferase</keyword>
<comment type="caution">
    <text evidence="12">The sequence shown here is derived from an EMBL/GenBank/DDBJ whole genome shotgun (WGS) entry which is preliminary data.</text>
</comment>